<comment type="catalytic activity">
    <reaction evidence="1">
        <text>S-ubiquitinyl-[E2 ubiquitin-conjugating enzyme]-L-cysteine + [acceptor protein]-L-lysine = [E2 ubiquitin-conjugating enzyme]-L-cysteine + N(6)-ubiquitinyl-[acceptor protein]-L-lysine.</text>
        <dbReference type="EC" id="2.3.2.27"/>
    </reaction>
</comment>
<dbReference type="Ensembl" id="ENSGALT00010003072.1">
    <property type="protein sequence ID" value="ENSGALP00010001590.1"/>
    <property type="gene ID" value="ENSGALG00010001330.1"/>
</dbReference>
<keyword evidence="11" id="KW-0256">Endoplasmic reticulum</keyword>
<reference evidence="20" key="1">
    <citation type="submission" date="2025-08" db="UniProtKB">
        <authorList>
            <consortium name="Ensembl"/>
        </authorList>
    </citation>
    <scope>IDENTIFICATION</scope>
    <source>
        <strain evidence="20">broiler</strain>
    </source>
</reference>
<dbReference type="Pfam" id="PF25563">
    <property type="entry name" value="TPR_SYVN1_N"/>
    <property type="match status" value="1"/>
</dbReference>
<evidence type="ECO:0000256" key="18">
    <source>
        <dbReference type="SAM" id="SignalP"/>
    </source>
</evidence>
<proteinExistence type="inferred from homology"/>
<keyword evidence="14" id="KW-0472">Membrane</keyword>
<keyword evidence="9 15" id="KW-0863">Zinc-finger</keyword>
<dbReference type="SMART" id="SM00184">
    <property type="entry name" value="RING"/>
    <property type="match status" value="1"/>
</dbReference>
<dbReference type="InterPro" id="IPR050731">
    <property type="entry name" value="HRD1_E3_ubiq-ligases"/>
</dbReference>
<evidence type="ECO:0000256" key="16">
    <source>
        <dbReference type="SAM" id="Coils"/>
    </source>
</evidence>
<name>A0A8V0X529_CHICK</name>
<evidence type="ECO:0000256" key="6">
    <source>
        <dbReference type="ARBA" id="ARBA00022679"/>
    </source>
</evidence>
<evidence type="ECO:0000256" key="17">
    <source>
        <dbReference type="SAM" id="MobiDB-lite"/>
    </source>
</evidence>
<dbReference type="InterPro" id="IPR013083">
    <property type="entry name" value="Znf_RING/FYVE/PHD"/>
</dbReference>
<feature type="domain" description="RING-type" evidence="19">
    <location>
        <begin position="150"/>
        <end position="189"/>
    </location>
</feature>
<evidence type="ECO:0000256" key="7">
    <source>
        <dbReference type="ARBA" id="ARBA00022692"/>
    </source>
</evidence>
<dbReference type="GO" id="GO:0008270">
    <property type="term" value="F:zinc ion binding"/>
    <property type="evidence" value="ECO:0007669"/>
    <property type="project" value="UniProtKB-KW"/>
</dbReference>
<comment type="pathway">
    <text evidence="3">Protein modification; protein ubiquitination.</text>
</comment>
<evidence type="ECO:0000313" key="20">
    <source>
        <dbReference type="Ensembl" id="ENSGALP00010001590.1"/>
    </source>
</evidence>
<keyword evidence="8" id="KW-0479">Metal-binding</keyword>
<evidence type="ECO:0000259" key="19">
    <source>
        <dbReference type="PROSITE" id="PS50089"/>
    </source>
</evidence>
<evidence type="ECO:0000256" key="3">
    <source>
        <dbReference type="ARBA" id="ARBA00004906"/>
    </source>
</evidence>
<dbReference type="Pfam" id="PF13639">
    <property type="entry name" value="zf-RING_2"/>
    <property type="match status" value="1"/>
</dbReference>
<protein>
    <recommendedName>
        <fullName evidence="5">RING-type E3 ubiquitin transferase</fullName>
        <ecNumber evidence="5">2.3.2.27</ecNumber>
    </recommendedName>
</protein>
<organism evidence="20 21">
    <name type="scientific">Gallus gallus</name>
    <name type="common">Chicken</name>
    <dbReference type="NCBI Taxonomy" id="9031"/>
    <lineage>
        <taxon>Eukaryota</taxon>
        <taxon>Metazoa</taxon>
        <taxon>Chordata</taxon>
        <taxon>Craniata</taxon>
        <taxon>Vertebrata</taxon>
        <taxon>Euteleostomi</taxon>
        <taxon>Archelosauria</taxon>
        <taxon>Archosauria</taxon>
        <taxon>Dinosauria</taxon>
        <taxon>Saurischia</taxon>
        <taxon>Theropoda</taxon>
        <taxon>Coelurosauria</taxon>
        <taxon>Aves</taxon>
        <taxon>Neognathae</taxon>
        <taxon>Galloanserae</taxon>
        <taxon>Galliformes</taxon>
        <taxon>Phasianidae</taxon>
        <taxon>Phasianinae</taxon>
        <taxon>Gallus</taxon>
    </lineage>
</organism>
<dbReference type="Proteomes" id="UP000000539">
    <property type="component" value="Unassembled WGS sequence"/>
</dbReference>
<comment type="subcellular location">
    <subcellularLocation>
        <location evidence="2">Endoplasmic reticulum membrane</location>
        <topology evidence="2">Multi-pass membrane protein</topology>
    </subcellularLocation>
</comment>
<dbReference type="EC" id="2.3.2.27" evidence="5"/>
<keyword evidence="18" id="KW-0732">Signal</keyword>
<evidence type="ECO:0000256" key="12">
    <source>
        <dbReference type="ARBA" id="ARBA00022833"/>
    </source>
</evidence>
<keyword evidence="7" id="KW-0812">Transmembrane</keyword>
<keyword evidence="21" id="KW-1185">Reference proteome</keyword>
<evidence type="ECO:0000256" key="10">
    <source>
        <dbReference type="ARBA" id="ARBA00022786"/>
    </source>
</evidence>
<evidence type="ECO:0000256" key="1">
    <source>
        <dbReference type="ARBA" id="ARBA00000900"/>
    </source>
</evidence>
<evidence type="ECO:0000256" key="2">
    <source>
        <dbReference type="ARBA" id="ARBA00004477"/>
    </source>
</evidence>
<reference evidence="20" key="2">
    <citation type="submission" date="2025-09" db="UniProtKB">
        <authorList>
            <consortium name="Ensembl"/>
        </authorList>
    </citation>
    <scope>IDENTIFICATION</scope>
    <source>
        <strain evidence="20">broiler</strain>
    </source>
</reference>
<feature type="region of interest" description="Disordered" evidence="17">
    <location>
        <begin position="535"/>
        <end position="558"/>
    </location>
</feature>
<keyword evidence="6" id="KW-0808">Transferase</keyword>
<evidence type="ECO:0000256" key="15">
    <source>
        <dbReference type="PROSITE-ProRule" id="PRU00175"/>
    </source>
</evidence>
<dbReference type="PANTHER" id="PTHR22763:SF184">
    <property type="entry name" value="E3 UBIQUITIN-PROTEIN LIGASE SYNOVIOLIN"/>
    <property type="match status" value="1"/>
</dbReference>
<accession>A0A8V0X529</accession>
<dbReference type="InterPro" id="IPR057992">
    <property type="entry name" value="TPR_SYVN1_N"/>
</dbReference>
<dbReference type="GeneTree" id="ENSGT00940000157743"/>
<evidence type="ECO:0000256" key="4">
    <source>
        <dbReference type="ARBA" id="ARBA00010089"/>
    </source>
</evidence>
<feature type="compositionally biased region" description="Pro residues" evidence="17">
    <location>
        <begin position="200"/>
        <end position="227"/>
    </location>
</feature>
<dbReference type="PANTHER" id="PTHR22763">
    <property type="entry name" value="RING ZINC FINGER PROTEIN"/>
    <property type="match status" value="1"/>
</dbReference>
<dbReference type="InterPro" id="IPR058051">
    <property type="entry name" value="Znf_RING_synoviolin"/>
</dbReference>
<comment type="similarity">
    <text evidence="4">Belongs to the HRD1 family.</text>
</comment>
<evidence type="ECO:0000256" key="5">
    <source>
        <dbReference type="ARBA" id="ARBA00012483"/>
    </source>
</evidence>
<feature type="chain" id="PRO_5036445896" description="RING-type E3 ubiquitin transferase" evidence="18">
    <location>
        <begin position="19"/>
        <end position="558"/>
    </location>
</feature>
<evidence type="ECO:0000256" key="14">
    <source>
        <dbReference type="ARBA" id="ARBA00023136"/>
    </source>
</evidence>
<keyword evidence="13" id="KW-1133">Transmembrane helix</keyword>
<sequence length="558" mass="63645">MARLAEQLWLVVCESILALVSFRTDLDSDLVAQIVVLSFRKCLHCVADSCVGSMERRVDFSRFFHFLVISLHPVGRSAHHHQQICAAPPGAALRSPAGEQRQLRAVLLLLQWQFKKAAVDLFVLHFADPSGNTLLPGATPEALPAEDNACVICREEMGPEVTALPCCHVFHTSCLRSWFRQQWTCPMCRMPVQRVFYPELMPPDPPAQPPDPPARPQTPPRTSPAPEPQNWDSYEEEEEEEEQRQPLGRTLNQEMIWVYQECFTRLEDENMAAWLLRCYDSGAKGVNLEGRQLRRLGSLSNEPALDRLICRREDSSFTLWKRMLSAVRQRYRNRKYVTPRASPWFTLDEGIQRLRQLAVVEMLYADSFDPDDPRADDCPDTTKCTPQMWWQLAVSAPSDLVATMTAVQCMYHNPASVMMLTCALQDYDRNVASIQRRCVTLLEELAREVQKLSREVEQCKKAKLCSSSSPSNELVVRDGGQDGRPSSPALALVKDGCVPRLTFWFYLRDHGEDMRRWDGKPTSALQRRVEELLRRPGPSRGSSRRRFASRRRDACGSL</sequence>
<dbReference type="CDD" id="cd16479">
    <property type="entry name" value="RING-H2_synoviolin"/>
    <property type="match status" value="1"/>
</dbReference>
<keyword evidence="10" id="KW-0833">Ubl conjugation pathway</keyword>
<dbReference type="InterPro" id="IPR001841">
    <property type="entry name" value="Znf_RING"/>
</dbReference>
<dbReference type="PROSITE" id="PS50089">
    <property type="entry name" value="ZF_RING_2"/>
    <property type="match status" value="1"/>
</dbReference>
<evidence type="ECO:0000256" key="13">
    <source>
        <dbReference type="ARBA" id="ARBA00022989"/>
    </source>
</evidence>
<dbReference type="Gene3D" id="3.30.40.10">
    <property type="entry name" value="Zinc/RING finger domain, C3HC4 (zinc finger)"/>
    <property type="match status" value="1"/>
</dbReference>
<dbReference type="AlphaFoldDB" id="A0A8V0X529"/>
<feature type="coiled-coil region" evidence="16">
    <location>
        <begin position="424"/>
        <end position="462"/>
    </location>
</feature>
<evidence type="ECO:0000313" key="21">
    <source>
        <dbReference type="Proteomes" id="UP000000539"/>
    </source>
</evidence>
<evidence type="ECO:0000256" key="8">
    <source>
        <dbReference type="ARBA" id="ARBA00022723"/>
    </source>
</evidence>
<feature type="signal peptide" evidence="18">
    <location>
        <begin position="1"/>
        <end position="18"/>
    </location>
</feature>
<dbReference type="SUPFAM" id="SSF57850">
    <property type="entry name" value="RING/U-box"/>
    <property type="match status" value="1"/>
</dbReference>
<keyword evidence="12" id="KW-0862">Zinc</keyword>
<feature type="region of interest" description="Disordered" evidence="17">
    <location>
        <begin position="199"/>
        <end position="247"/>
    </location>
</feature>
<evidence type="ECO:0000256" key="11">
    <source>
        <dbReference type="ARBA" id="ARBA00022824"/>
    </source>
</evidence>
<evidence type="ECO:0000256" key="9">
    <source>
        <dbReference type="ARBA" id="ARBA00022771"/>
    </source>
</evidence>
<feature type="compositionally biased region" description="Acidic residues" evidence="17">
    <location>
        <begin position="233"/>
        <end position="242"/>
    </location>
</feature>
<keyword evidence="16" id="KW-0175">Coiled coil</keyword>